<dbReference type="InterPro" id="IPR013216">
    <property type="entry name" value="Methyltransf_11"/>
</dbReference>
<gene>
    <name evidence="2" type="ORF">COW81_03250</name>
</gene>
<feature type="domain" description="Methyltransferase type 11" evidence="1">
    <location>
        <begin position="59"/>
        <end position="152"/>
    </location>
</feature>
<organism evidence="2 3">
    <name type="scientific">Candidatus Campbellbacteria bacterium CG22_combo_CG10-13_8_21_14_all_36_13</name>
    <dbReference type="NCBI Taxonomy" id="1974529"/>
    <lineage>
        <taxon>Bacteria</taxon>
        <taxon>Candidatus Campbelliibacteriota</taxon>
    </lineage>
</organism>
<comment type="caution">
    <text evidence="2">The sequence shown here is derived from an EMBL/GenBank/DDBJ whole genome shotgun (WGS) entry which is preliminary data.</text>
</comment>
<dbReference type="AlphaFoldDB" id="A0A2H0DXF1"/>
<dbReference type="PANTHER" id="PTHR43861">
    <property type="entry name" value="TRANS-ACONITATE 2-METHYLTRANSFERASE-RELATED"/>
    <property type="match status" value="1"/>
</dbReference>
<protein>
    <recommendedName>
        <fullName evidence="1">Methyltransferase type 11 domain-containing protein</fullName>
    </recommendedName>
</protein>
<dbReference type="Gene3D" id="3.40.50.150">
    <property type="entry name" value="Vaccinia Virus protein VP39"/>
    <property type="match status" value="1"/>
</dbReference>
<sequence>MEKYLKMQKEYYNDERISSEQVVGNYKWHENFPYETQLLYKNGDMRMPLITNSKEKYALDFGCGPGRMINRMSKLFKRVDGVDISENLLIESKQQHPDSNFYISSGKDTGSAPNDTYDFVYSTIAMQHIAVHSIRMDILKSIHKILKPGGVATIQMAFNAEYPYIIKRKDFKIKDFYIKIFKKQKIHAAWSEDRTNATSTNSGCDVAINKDDLEKLKSDFSSIFKNVDYWFYDVSLIYQNLNGERHAPKYWPTHWIFIHGTK</sequence>
<dbReference type="Proteomes" id="UP000231143">
    <property type="component" value="Unassembled WGS sequence"/>
</dbReference>
<evidence type="ECO:0000259" key="1">
    <source>
        <dbReference type="Pfam" id="PF08241"/>
    </source>
</evidence>
<dbReference type="PANTHER" id="PTHR43861:SF1">
    <property type="entry name" value="TRANS-ACONITATE 2-METHYLTRANSFERASE"/>
    <property type="match status" value="1"/>
</dbReference>
<evidence type="ECO:0000313" key="2">
    <source>
        <dbReference type="EMBL" id="PIP86853.1"/>
    </source>
</evidence>
<reference evidence="2 3" key="1">
    <citation type="submission" date="2017-09" db="EMBL/GenBank/DDBJ databases">
        <title>Depth-based differentiation of microbial function through sediment-hosted aquifers and enrichment of novel symbionts in the deep terrestrial subsurface.</title>
        <authorList>
            <person name="Probst A.J."/>
            <person name="Ladd B."/>
            <person name="Jarett J.K."/>
            <person name="Geller-Mcgrath D.E."/>
            <person name="Sieber C.M."/>
            <person name="Emerson J.B."/>
            <person name="Anantharaman K."/>
            <person name="Thomas B.C."/>
            <person name="Malmstrom R."/>
            <person name="Stieglmeier M."/>
            <person name="Klingl A."/>
            <person name="Woyke T."/>
            <person name="Ryan C.M."/>
            <person name="Banfield J.F."/>
        </authorList>
    </citation>
    <scope>NUCLEOTIDE SEQUENCE [LARGE SCALE GENOMIC DNA]</scope>
    <source>
        <strain evidence="2">CG22_combo_CG10-13_8_21_14_all_36_13</strain>
    </source>
</reference>
<dbReference type="SUPFAM" id="SSF53335">
    <property type="entry name" value="S-adenosyl-L-methionine-dependent methyltransferases"/>
    <property type="match status" value="1"/>
</dbReference>
<dbReference type="GO" id="GO:0008757">
    <property type="term" value="F:S-adenosylmethionine-dependent methyltransferase activity"/>
    <property type="evidence" value="ECO:0007669"/>
    <property type="project" value="InterPro"/>
</dbReference>
<proteinExistence type="predicted"/>
<accession>A0A2H0DXF1</accession>
<dbReference type="Pfam" id="PF08241">
    <property type="entry name" value="Methyltransf_11"/>
    <property type="match status" value="1"/>
</dbReference>
<dbReference type="InterPro" id="IPR029063">
    <property type="entry name" value="SAM-dependent_MTases_sf"/>
</dbReference>
<dbReference type="EMBL" id="PCTT01000044">
    <property type="protein sequence ID" value="PIP86853.1"/>
    <property type="molecule type" value="Genomic_DNA"/>
</dbReference>
<evidence type="ECO:0000313" key="3">
    <source>
        <dbReference type="Proteomes" id="UP000231143"/>
    </source>
</evidence>
<dbReference type="CDD" id="cd02440">
    <property type="entry name" value="AdoMet_MTases"/>
    <property type="match status" value="1"/>
</dbReference>
<name>A0A2H0DXF1_9BACT</name>